<dbReference type="EMBL" id="BARV01017587">
    <property type="protein sequence ID" value="GAI24994.1"/>
    <property type="molecule type" value="Genomic_DNA"/>
</dbReference>
<name>X1P274_9ZZZZ</name>
<protein>
    <submittedName>
        <fullName evidence="1">Uncharacterized protein</fullName>
    </submittedName>
</protein>
<evidence type="ECO:0000313" key="1">
    <source>
        <dbReference type="EMBL" id="GAI24994.1"/>
    </source>
</evidence>
<dbReference type="Gene3D" id="3.40.50.150">
    <property type="entry name" value="Vaccinia Virus protein VP39"/>
    <property type="match status" value="1"/>
</dbReference>
<proteinExistence type="predicted"/>
<dbReference type="Pfam" id="PF01135">
    <property type="entry name" value="PCMT"/>
    <property type="match status" value="1"/>
</dbReference>
<sequence>MEDLIQYLKQRKFIKSKKVEEAFREVPFTNFVPKDQV</sequence>
<accession>X1P274</accession>
<dbReference type="InterPro" id="IPR029063">
    <property type="entry name" value="SAM-dependent_MTases_sf"/>
</dbReference>
<dbReference type="AlphaFoldDB" id="X1P274"/>
<reference evidence="1" key="1">
    <citation type="journal article" date="2014" name="Front. Microbiol.">
        <title>High frequency of phylogenetically diverse reductive dehalogenase-homologous genes in deep subseafloor sedimentary metagenomes.</title>
        <authorList>
            <person name="Kawai M."/>
            <person name="Futagami T."/>
            <person name="Toyoda A."/>
            <person name="Takaki Y."/>
            <person name="Nishi S."/>
            <person name="Hori S."/>
            <person name="Arai W."/>
            <person name="Tsubouchi T."/>
            <person name="Morono Y."/>
            <person name="Uchiyama I."/>
            <person name="Ito T."/>
            <person name="Fujiyama A."/>
            <person name="Inagaki F."/>
            <person name="Takami H."/>
        </authorList>
    </citation>
    <scope>NUCLEOTIDE SEQUENCE</scope>
    <source>
        <strain evidence="1">Expedition CK06-06</strain>
    </source>
</reference>
<gene>
    <name evidence="1" type="ORF">S06H3_29929</name>
</gene>
<organism evidence="1">
    <name type="scientific">marine sediment metagenome</name>
    <dbReference type="NCBI Taxonomy" id="412755"/>
    <lineage>
        <taxon>unclassified sequences</taxon>
        <taxon>metagenomes</taxon>
        <taxon>ecological metagenomes</taxon>
    </lineage>
</organism>
<comment type="caution">
    <text evidence="1">The sequence shown here is derived from an EMBL/GenBank/DDBJ whole genome shotgun (WGS) entry which is preliminary data.</text>
</comment>
<feature type="non-terminal residue" evidence="1">
    <location>
        <position position="37"/>
    </location>
</feature>